<dbReference type="InterPro" id="IPR017467">
    <property type="entry name" value="CHP03016_PEP-CTERM"/>
</dbReference>
<gene>
    <name evidence="2" type="ORF">GMPD_16240</name>
    <name evidence="3" type="ORF">M1B72_08625</name>
</gene>
<evidence type="ECO:0000313" key="5">
    <source>
        <dbReference type="Proteomes" id="UP000831485"/>
    </source>
</evidence>
<reference evidence="3" key="3">
    <citation type="submission" date="2022-04" db="EMBL/GenBank/DDBJ databases">
        <authorList>
            <person name="Liu G."/>
        </authorList>
    </citation>
    <scope>NUCLEOTIDE SEQUENCE</scope>
    <source>
        <strain evidence="3">RG22</strain>
    </source>
</reference>
<dbReference type="Proteomes" id="UP000568888">
    <property type="component" value="Unassembled WGS sequence"/>
</dbReference>
<evidence type="ECO:0000313" key="4">
    <source>
        <dbReference type="Proteomes" id="UP000568888"/>
    </source>
</evidence>
<protein>
    <submittedName>
        <fullName evidence="3">TIGR03016 family PEP-CTERM system-associated outer membrane protein</fullName>
    </submittedName>
</protein>
<dbReference type="SUPFAM" id="SSF56935">
    <property type="entry name" value="Porins"/>
    <property type="match status" value="1"/>
</dbReference>
<keyword evidence="1" id="KW-0732">Signal</keyword>
<dbReference type="AlphaFoldDB" id="A0A6V8MU47"/>
<feature type="signal peptide" evidence="1">
    <location>
        <begin position="1"/>
        <end position="25"/>
    </location>
</feature>
<reference evidence="4" key="1">
    <citation type="submission" date="2020-06" db="EMBL/GenBank/DDBJ databases">
        <title>Draft genomic sequecing of Geomonas sp. Red736.</title>
        <authorList>
            <person name="Itoh H."/>
            <person name="Xu Z.X."/>
            <person name="Ushijima N."/>
            <person name="Masuda Y."/>
            <person name="Shiratori Y."/>
            <person name="Senoo K."/>
        </authorList>
    </citation>
    <scope>NUCLEOTIDE SEQUENCE [LARGE SCALE GENOMIC DNA]</scope>
    <source>
        <strain evidence="4">Red736</strain>
    </source>
</reference>
<name>A0A6V8MU47_9BACT</name>
<dbReference type="Proteomes" id="UP000831485">
    <property type="component" value="Chromosome"/>
</dbReference>
<dbReference type="EMBL" id="BLXY01000002">
    <property type="protein sequence ID" value="GFO63705.1"/>
    <property type="molecule type" value="Genomic_DNA"/>
</dbReference>
<evidence type="ECO:0000313" key="3">
    <source>
        <dbReference type="EMBL" id="UPU37756.1"/>
    </source>
</evidence>
<sequence>MKPSPLTTLLAAAALPLFAQGAACAAEFRFTPSLVVGEEYNDNLFQSSTRPVTEYVTRVQPNLAFNAKGGGFNADLSYGFDYRYFARNSRADQFDHRAALVAGFGAPGDFLHLDLSDTYSRVSANVARDVTAESLVVNQTLQNSALVSPYLTWRLPGASTLTTGYRYRDVRYWSGSGVDKTEHDGYALWSRELTAGLVLSASYSHARIASELETLTRHKAYAGLRYDWSAASFVYGNAGYDWQRIDGGRNRNDPFWDAGVSRDFGFLTATAGTRVQYTEDPQTISTRNVNHYLTLSRVFSRGTAGFNASYGKYDKDGVAVRDVQHKVLLALNGRYELRPDLGLNLAVSGDRLSRSVGNDFPYHLNAGAGVDYTLGSHAVLGANYSYISYRNDLGSTRGGIDVNRVIVELRLSR</sequence>
<accession>A0A6V8MU47</accession>
<reference evidence="2" key="2">
    <citation type="journal article" date="2021" name="Int. J. Syst. Evol. Microbiol.">
        <title>Geomonas silvestris sp. nov., Geomonas paludis sp. nov. and Geomonas limicola sp. nov., isolated from terrestrial environments, and emended description of the genus Geomonas.</title>
        <authorList>
            <person name="Itoh H."/>
            <person name="Xu Z."/>
            <person name="Masuda Y."/>
            <person name="Ushijima N."/>
            <person name="Hayakawa C."/>
            <person name="Shiratori Y."/>
            <person name="Senoo K."/>
        </authorList>
    </citation>
    <scope>NUCLEOTIDE SEQUENCE</scope>
    <source>
        <strain evidence="2">Red736</strain>
    </source>
</reference>
<dbReference type="EMBL" id="CP096574">
    <property type="protein sequence ID" value="UPU37756.1"/>
    <property type="molecule type" value="Genomic_DNA"/>
</dbReference>
<organism evidence="2 4">
    <name type="scientific">Geomonas paludis</name>
    <dbReference type="NCBI Taxonomy" id="2740185"/>
    <lineage>
        <taxon>Bacteria</taxon>
        <taxon>Pseudomonadati</taxon>
        <taxon>Thermodesulfobacteriota</taxon>
        <taxon>Desulfuromonadia</taxon>
        <taxon>Geobacterales</taxon>
        <taxon>Geobacteraceae</taxon>
        <taxon>Geomonas</taxon>
    </lineage>
</organism>
<dbReference type="RefSeq" id="WP_183346546.1">
    <property type="nucleotide sequence ID" value="NZ_BLXY01000002.1"/>
</dbReference>
<keyword evidence="5" id="KW-1185">Reference proteome</keyword>
<evidence type="ECO:0000313" key="2">
    <source>
        <dbReference type="EMBL" id="GFO63705.1"/>
    </source>
</evidence>
<feature type="chain" id="PRO_5027661600" evidence="1">
    <location>
        <begin position="26"/>
        <end position="413"/>
    </location>
</feature>
<evidence type="ECO:0000256" key="1">
    <source>
        <dbReference type="SAM" id="SignalP"/>
    </source>
</evidence>
<dbReference type="NCBIfam" id="TIGR03016">
    <property type="entry name" value="pepcterm_hypo_1"/>
    <property type="match status" value="1"/>
</dbReference>
<proteinExistence type="predicted"/>